<gene>
    <name evidence="2" type="ORF">PCOR1329_LOCUS15452</name>
</gene>
<evidence type="ECO:0000313" key="3">
    <source>
        <dbReference type="Proteomes" id="UP001189429"/>
    </source>
</evidence>
<accession>A0ABN9QVY5</accession>
<sequence>NVRSDPLLERPLGRSLRAAVGPGTYRPRPWHSVCGGSIGRVPGTAMFVVCCQDSHDREETAGDDSYAVLSITSECVRRGGARGSVGAPSPSAKQLRDAPRRHPASEEEAVEKARLQSLVDSFAKRAVRGCPCTYLDGMGRARIDALYRLDESLRRLTLLAKGDRSVIAECSIEDIQDIYLLEDDGEEPPEQAISKA</sequence>
<proteinExistence type="predicted"/>
<dbReference type="EMBL" id="CAUYUJ010004670">
    <property type="protein sequence ID" value="CAK0810497.1"/>
    <property type="molecule type" value="Genomic_DNA"/>
</dbReference>
<dbReference type="Proteomes" id="UP001189429">
    <property type="component" value="Unassembled WGS sequence"/>
</dbReference>
<feature type="compositionally biased region" description="Basic and acidic residues" evidence="1">
    <location>
        <begin position="94"/>
        <end position="107"/>
    </location>
</feature>
<evidence type="ECO:0000313" key="2">
    <source>
        <dbReference type="EMBL" id="CAK0810497.1"/>
    </source>
</evidence>
<feature type="region of interest" description="Disordered" evidence="1">
    <location>
        <begin position="79"/>
        <end position="107"/>
    </location>
</feature>
<comment type="caution">
    <text evidence="2">The sequence shown here is derived from an EMBL/GenBank/DDBJ whole genome shotgun (WGS) entry which is preliminary data.</text>
</comment>
<reference evidence="2" key="1">
    <citation type="submission" date="2023-10" db="EMBL/GenBank/DDBJ databases">
        <authorList>
            <person name="Chen Y."/>
            <person name="Shah S."/>
            <person name="Dougan E. K."/>
            <person name="Thang M."/>
            <person name="Chan C."/>
        </authorList>
    </citation>
    <scope>NUCLEOTIDE SEQUENCE [LARGE SCALE GENOMIC DNA]</scope>
</reference>
<protein>
    <submittedName>
        <fullName evidence="2">Uncharacterized protein</fullName>
    </submittedName>
</protein>
<feature type="non-terminal residue" evidence="2">
    <location>
        <position position="1"/>
    </location>
</feature>
<keyword evidence="3" id="KW-1185">Reference proteome</keyword>
<name>A0ABN9QVY5_9DINO</name>
<organism evidence="2 3">
    <name type="scientific">Prorocentrum cordatum</name>
    <dbReference type="NCBI Taxonomy" id="2364126"/>
    <lineage>
        <taxon>Eukaryota</taxon>
        <taxon>Sar</taxon>
        <taxon>Alveolata</taxon>
        <taxon>Dinophyceae</taxon>
        <taxon>Prorocentrales</taxon>
        <taxon>Prorocentraceae</taxon>
        <taxon>Prorocentrum</taxon>
    </lineage>
</organism>
<evidence type="ECO:0000256" key="1">
    <source>
        <dbReference type="SAM" id="MobiDB-lite"/>
    </source>
</evidence>